<reference evidence="1 2" key="1">
    <citation type="submission" date="2022-03" db="EMBL/GenBank/DDBJ databases">
        <authorList>
            <person name="Brunel B."/>
        </authorList>
    </citation>
    <scope>NUCLEOTIDE SEQUENCE [LARGE SCALE GENOMIC DNA]</scope>
    <source>
        <strain evidence="1">STM5069sample</strain>
    </source>
</reference>
<evidence type="ECO:0000313" key="1">
    <source>
        <dbReference type="EMBL" id="CAH2399616.1"/>
    </source>
</evidence>
<dbReference type="Proteomes" id="UP001153050">
    <property type="component" value="Unassembled WGS sequence"/>
</dbReference>
<name>A0ABM9DSE9_9HYPH</name>
<comment type="caution">
    <text evidence="1">The sequence shown here is derived from an EMBL/GenBank/DDBJ whole genome shotgun (WGS) entry which is preliminary data.</text>
</comment>
<sequence length="119" mass="13348">MDTLQAKTNETLDNFRETHSEAQQQFLVDRFVESGSIVTGEAFGVTEAQARVVEAGFVKTMERDVFSHYGLTHSDWMDHVDPADLPTFRRAAIKGDFSIFHQHAAQVAKARKDGSAFED</sequence>
<evidence type="ECO:0000313" key="2">
    <source>
        <dbReference type="Proteomes" id="UP001153050"/>
    </source>
</evidence>
<keyword evidence="2" id="KW-1185">Reference proteome</keyword>
<accession>A0ABM9DSE9</accession>
<dbReference type="EMBL" id="CAKXZT010000117">
    <property type="protein sequence ID" value="CAH2399616.1"/>
    <property type="molecule type" value="Genomic_DNA"/>
</dbReference>
<gene>
    <name evidence="1" type="ORF">MES5069_230034</name>
</gene>
<protein>
    <submittedName>
        <fullName evidence="1">Uncharacterized protein</fullName>
    </submittedName>
</protein>
<proteinExistence type="predicted"/>
<organism evidence="1 2">
    <name type="scientific">Mesorhizobium escarrei</name>
    <dbReference type="NCBI Taxonomy" id="666018"/>
    <lineage>
        <taxon>Bacteria</taxon>
        <taxon>Pseudomonadati</taxon>
        <taxon>Pseudomonadota</taxon>
        <taxon>Alphaproteobacteria</taxon>
        <taxon>Hyphomicrobiales</taxon>
        <taxon>Phyllobacteriaceae</taxon>
        <taxon>Mesorhizobium</taxon>
    </lineage>
</organism>